<dbReference type="EMBL" id="BBML01000006">
    <property type="protein sequence ID" value="GAK97665.1"/>
    <property type="molecule type" value="Genomic_DNA"/>
</dbReference>
<keyword evidence="2" id="KW-1185">Reference proteome</keyword>
<proteinExistence type="predicted"/>
<gene>
    <name evidence="1" type="ORF">JCM19294_201</name>
</gene>
<evidence type="ECO:0000313" key="1">
    <source>
        <dbReference type="EMBL" id="GAK97665.1"/>
    </source>
</evidence>
<name>A0A090Q3U8_9FLAO</name>
<dbReference type="Proteomes" id="UP000029221">
    <property type="component" value="Unassembled WGS sequence"/>
</dbReference>
<dbReference type="AlphaFoldDB" id="A0A090Q3U8"/>
<sequence length="38" mass="4175">MLALLRSNLFLVKLGNSFLLIDASALKNIFHNSNIGIC</sequence>
<organism evidence="1 2">
    <name type="scientific">Nonlabens tegetincola</name>
    <dbReference type="NCBI Taxonomy" id="323273"/>
    <lineage>
        <taxon>Bacteria</taxon>
        <taxon>Pseudomonadati</taxon>
        <taxon>Bacteroidota</taxon>
        <taxon>Flavobacteriia</taxon>
        <taxon>Flavobacteriales</taxon>
        <taxon>Flavobacteriaceae</taxon>
        <taxon>Nonlabens</taxon>
    </lineage>
</organism>
<accession>A0A090Q3U8</accession>
<reference evidence="1" key="1">
    <citation type="journal article" date="2014" name="Genome Announc.">
        <title>Draft Genome Sequences of Marine Flavobacterium Nonlabens Strains NR17, NR24, NR27, NR32, NR33, and Ara13.</title>
        <authorList>
            <person name="Nakanishi M."/>
            <person name="Meirelles P."/>
            <person name="Suzuki R."/>
            <person name="Takatani N."/>
            <person name="Mino S."/>
            <person name="Suda W."/>
            <person name="Oshima K."/>
            <person name="Hattori M."/>
            <person name="Ohkuma M."/>
            <person name="Hosokawa M."/>
            <person name="Miyashita K."/>
            <person name="Thompson F.L."/>
            <person name="Niwa A."/>
            <person name="Sawabe T."/>
            <person name="Sawabe T."/>
        </authorList>
    </citation>
    <scope>NUCLEOTIDE SEQUENCE [LARGE SCALE GENOMIC DNA]</scope>
    <source>
        <strain evidence="1">JCM 19294</strain>
    </source>
</reference>
<comment type="caution">
    <text evidence="1">The sequence shown here is derived from an EMBL/GenBank/DDBJ whole genome shotgun (WGS) entry which is preliminary data.</text>
</comment>
<protein>
    <submittedName>
        <fullName evidence="1">Uncharacterized protein</fullName>
    </submittedName>
</protein>
<evidence type="ECO:0000313" key="2">
    <source>
        <dbReference type="Proteomes" id="UP000029221"/>
    </source>
</evidence>